<feature type="binding site" description="axial binding residue" evidence="17">
    <location>
        <position position="83"/>
    </location>
    <ligand>
        <name>heme c</name>
        <dbReference type="ChEBI" id="CHEBI:61717"/>
        <label>1</label>
    </ligand>
    <ligandPart>
        <name>Fe</name>
        <dbReference type="ChEBI" id="CHEBI:18248"/>
    </ligandPart>
</feature>
<keyword evidence="3 14" id="KW-0813">Transport</keyword>
<dbReference type="Gene3D" id="1.10.760.10">
    <property type="entry name" value="Cytochrome c-like domain"/>
    <property type="match status" value="2"/>
</dbReference>
<evidence type="ECO:0000256" key="2">
    <source>
        <dbReference type="ARBA" id="ARBA00011530"/>
    </source>
</evidence>
<comment type="catalytic activity">
    <reaction evidence="12 14">
        <text>L-cysteinyl-[SoxY protein] + thiosulfate + 2 Fe(III)-[cytochrome c] = S-sulfosulfanyl-L-cysteinyl-[SoxY protein] + 2 Fe(II)-[cytochrome c] + 2 H(+)</text>
        <dbReference type="Rhea" id="RHEA:56720"/>
        <dbReference type="Rhea" id="RHEA-COMP:10350"/>
        <dbReference type="Rhea" id="RHEA-COMP:14328"/>
        <dbReference type="Rhea" id="RHEA-COMP:14399"/>
        <dbReference type="Rhea" id="RHEA-COMP:14691"/>
        <dbReference type="ChEBI" id="CHEBI:15378"/>
        <dbReference type="ChEBI" id="CHEBI:29033"/>
        <dbReference type="ChEBI" id="CHEBI:29034"/>
        <dbReference type="ChEBI" id="CHEBI:29950"/>
        <dbReference type="ChEBI" id="CHEBI:33542"/>
        <dbReference type="ChEBI" id="CHEBI:139321"/>
        <dbReference type="EC" id="2.8.5.2"/>
    </reaction>
</comment>
<gene>
    <name evidence="19" type="ORF">HPO_07727</name>
</gene>
<evidence type="ECO:0000256" key="14">
    <source>
        <dbReference type="PIRNR" id="PIRNR038455"/>
    </source>
</evidence>
<comment type="subunit">
    <text evidence="2 14">Heterodimer of SoxA and SoxX.</text>
</comment>
<dbReference type="STRING" id="1280954.HPO_07727"/>
<dbReference type="PROSITE" id="PS51007">
    <property type="entry name" value="CYTC"/>
    <property type="match status" value="1"/>
</dbReference>
<evidence type="ECO:0000313" key="19">
    <source>
        <dbReference type="EMBL" id="KCZ99099.1"/>
    </source>
</evidence>
<keyword evidence="4 14" id="KW-0349">Heme</keyword>
<feature type="binding site" evidence="16">
    <location>
        <position position="221"/>
    </location>
    <ligand>
        <name>substrate</name>
    </ligand>
</feature>
<keyword evidence="9 14" id="KW-0249">Electron transport</keyword>
<evidence type="ECO:0000313" key="20">
    <source>
        <dbReference type="Proteomes" id="UP000027100"/>
    </source>
</evidence>
<evidence type="ECO:0000256" key="15">
    <source>
        <dbReference type="PIRSR" id="PIRSR038455-1"/>
    </source>
</evidence>
<dbReference type="OrthoDB" id="7916986at2"/>
<feature type="domain" description="Cytochrome c" evidence="18">
    <location>
        <begin position="59"/>
        <end position="145"/>
    </location>
</feature>
<organism evidence="19 20">
    <name type="scientific">Hyphomonas polymorpha PS728</name>
    <dbReference type="NCBI Taxonomy" id="1280954"/>
    <lineage>
        <taxon>Bacteria</taxon>
        <taxon>Pseudomonadati</taxon>
        <taxon>Pseudomonadota</taxon>
        <taxon>Alphaproteobacteria</taxon>
        <taxon>Hyphomonadales</taxon>
        <taxon>Hyphomonadaceae</taxon>
        <taxon>Hyphomonas</taxon>
    </lineage>
</organism>
<feature type="binding site" description="covalent" evidence="16">
    <location>
        <position position="183"/>
    </location>
    <ligand>
        <name>heme c</name>
        <dbReference type="ChEBI" id="CHEBI:61717"/>
        <label>2</label>
    </ligand>
</feature>
<dbReference type="Proteomes" id="UP000027100">
    <property type="component" value="Unassembled WGS sequence"/>
</dbReference>
<feature type="binding site" description="axial binding residue" evidence="17">
    <location>
        <position position="117"/>
    </location>
    <ligand>
        <name>heme c</name>
        <dbReference type="ChEBI" id="CHEBI:61717"/>
        <label>1</label>
    </ligand>
    <ligandPart>
        <name>Fe</name>
        <dbReference type="ChEBI" id="CHEBI:18248"/>
    </ligandPart>
</feature>
<evidence type="ECO:0000259" key="18">
    <source>
        <dbReference type="PROSITE" id="PS51007"/>
    </source>
</evidence>
<comment type="subcellular location">
    <subcellularLocation>
        <location evidence="1 14">Periplasm</location>
    </subcellularLocation>
</comment>
<keyword evidence="6 14" id="KW-0479">Metal-binding</keyword>
<proteinExistence type="inferred from homology"/>
<comment type="cofactor">
    <cofactor evidence="16">
        <name>heme</name>
        <dbReference type="ChEBI" id="CHEBI:30413"/>
    </cofactor>
    <text evidence="16">Binds 2 heme groups per subunit.</text>
</comment>
<evidence type="ECO:0000256" key="9">
    <source>
        <dbReference type="ARBA" id="ARBA00022982"/>
    </source>
</evidence>
<dbReference type="InterPro" id="IPR009056">
    <property type="entry name" value="Cyt_c-like_dom"/>
</dbReference>
<keyword evidence="10 14" id="KW-0408">Iron</keyword>
<evidence type="ECO:0000256" key="5">
    <source>
        <dbReference type="ARBA" id="ARBA00022679"/>
    </source>
</evidence>
<dbReference type="GO" id="GO:0070069">
    <property type="term" value="C:cytochrome complex"/>
    <property type="evidence" value="ECO:0007669"/>
    <property type="project" value="InterPro"/>
</dbReference>
<dbReference type="SUPFAM" id="SSF46626">
    <property type="entry name" value="Cytochrome c"/>
    <property type="match status" value="2"/>
</dbReference>
<evidence type="ECO:0000256" key="8">
    <source>
        <dbReference type="ARBA" id="ARBA00022764"/>
    </source>
</evidence>
<feature type="binding site" description="covalent" evidence="16">
    <location>
        <position position="79"/>
    </location>
    <ligand>
        <name>heme c</name>
        <dbReference type="ChEBI" id="CHEBI:61717"/>
        <label>1</label>
    </ligand>
</feature>
<dbReference type="eggNOG" id="COG3258">
    <property type="taxonomic scope" value="Bacteria"/>
</dbReference>
<evidence type="ECO:0000256" key="6">
    <source>
        <dbReference type="ARBA" id="ARBA00022723"/>
    </source>
</evidence>
<dbReference type="EC" id="2.8.5.2" evidence="14"/>
<comment type="catalytic activity">
    <reaction evidence="13 14">
        <text>S-sulfanyl-L-cysteinyl-[SoxY protein] + thiosulfate + 2 Fe(III)-[cytochrome c] = S-(2-sulfodisulfanyl)-L-cysteinyl-[SoxY protein] + 2 Fe(II)-[cytochrome c] + 2 H(+)</text>
        <dbReference type="Rhea" id="RHEA:51224"/>
        <dbReference type="Rhea" id="RHEA-COMP:10350"/>
        <dbReference type="Rhea" id="RHEA-COMP:14399"/>
        <dbReference type="Rhea" id="RHEA-COMP:14689"/>
        <dbReference type="Rhea" id="RHEA-COMP:14690"/>
        <dbReference type="ChEBI" id="CHEBI:15378"/>
        <dbReference type="ChEBI" id="CHEBI:29033"/>
        <dbReference type="ChEBI" id="CHEBI:29034"/>
        <dbReference type="ChEBI" id="CHEBI:33542"/>
        <dbReference type="ChEBI" id="CHEBI:61963"/>
        <dbReference type="ChEBI" id="CHEBI:140664"/>
        <dbReference type="EC" id="2.8.5.2"/>
    </reaction>
</comment>
<protein>
    <recommendedName>
        <fullName evidence="14">SoxAX cytochrome complex subunit A</fullName>
        <ecNumber evidence="14">2.8.5.2</ecNumber>
    </recommendedName>
    <alternativeName>
        <fullName evidence="14">Protein SoxA</fullName>
    </alternativeName>
    <alternativeName>
        <fullName evidence="14">Sulfur oxidizing protein A</fullName>
    </alternativeName>
    <alternativeName>
        <fullName evidence="14">Thiosulfate-oxidizing multienzyme system protein SoxA</fullName>
    </alternativeName>
</protein>
<dbReference type="GO" id="GO:0042597">
    <property type="term" value="C:periplasmic space"/>
    <property type="evidence" value="ECO:0007669"/>
    <property type="project" value="UniProtKB-SubCell"/>
</dbReference>
<feature type="binding site" description="covalent" evidence="16">
    <location>
        <position position="82"/>
    </location>
    <ligand>
        <name>heme c</name>
        <dbReference type="ChEBI" id="CHEBI:61717"/>
        <label>1</label>
    </ligand>
</feature>
<reference evidence="19 20" key="1">
    <citation type="journal article" date="2014" name="Antonie Van Leeuwenhoek">
        <title>Hyphomonas beringensis sp. nov. and Hyphomonas chukchiensis sp. nov., isolated from surface seawater of the Bering Sea and Chukchi Sea.</title>
        <authorList>
            <person name="Li C."/>
            <person name="Lai Q."/>
            <person name="Li G."/>
            <person name="Dong C."/>
            <person name="Wang J."/>
            <person name="Liao Y."/>
            <person name="Shao Z."/>
        </authorList>
    </citation>
    <scope>NUCLEOTIDE SEQUENCE [LARGE SCALE GENOMIC DNA]</scope>
    <source>
        <strain evidence="19 20">PS728</strain>
    </source>
</reference>
<evidence type="ECO:0000256" key="11">
    <source>
        <dbReference type="ARBA" id="ARBA00025746"/>
    </source>
</evidence>
<dbReference type="GO" id="GO:0016669">
    <property type="term" value="F:oxidoreductase activity, acting on a sulfur group of donors, cytochrome as acceptor"/>
    <property type="evidence" value="ECO:0007669"/>
    <property type="project" value="InterPro"/>
</dbReference>
<evidence type="ECO:0000256" key="3">
    <source>
        <dbReference type="ARBA" id="ARBA00022448"/>
    </source>
</evidence>
<dbReference type="GO" id="GO:0009055">
    <property type="term" value="F:electron transfer activity"/>
    <property type="evidence" value="ECO:0007669"/>
    <property type="project" value="InterPro"/>
</dbReference>
<evidence type="ECO:0000256" key="17">
    <source>
        <dbReference type="PIRSR" id="PIRSR038455-3"/>
    </source>
</evidence>
<comment type="caution">
    <text evidence="19">The sequence shown here is derived from an EMBL/GenBank/DDBJ whole genome shotgun (WGS) entry which is preliminary data.</text>
</comment>
<keyword evidence="5 14" id="KW-0808">Transferase</keyword>
<dbReference type="InterPro" id="IPR025710">
    <property type="entry name" value="SoxA"/>
</dbReference>
<evidence type="ECO:0000256" key="1">
    <source>
        <dbReference type="ARBA" id="ARBA00004418"/>
    </source>
</evidence>
<sequence length="264" mass="28923">MIRSVLFTLIFLPGCSQPLPPAMASDSALAPSEIRSGLTFLQPETQALQADDFSNPSYLWVDHGAELFSRTPPSGGEACATCHTATNHPQEGAAAHYPAYDEASKSLVNLEGRINLCRERHQSLPPLAYESEDLLALTGYVASLSRGVPVSVSIEGQAAPYYEMGRAYFFQRKGQLNLACSQCHNEHWGRQLRGDTISQGHGNAFPAYRLEWQAFGSLQRRLRDCDAGIRAEPLDYGSELYTAVELYLGSRASGLPMESPGVRR</sequence>
<dbReference type="GO" id="GO:0016740">
    <property type="term" value="F:transferase activity"/>
    <property type="evidence" value="ECO:0007669"/>
    <property type="project" value="UniProtKB-KW"/>
</dbReference>
<evidence type="ECO:0000256" key="10">
    <source>
        <dbReference type="ARBA" id="ARBA00023004"/>
    </source>
</evidence>
<feature type="binding site" description="axial binding residue" evidence="17">
    <location>
        <position position="184"/>
    </location>
    <ligand>
        <name>heme c</name>
        <dbReference type="ChEBI" id="CHEBI:61717"/>
        <label>2</label>
    </ligand>
    <ligandPart>
        <name>Fe</name>
        <dbReference type="ChEBI" id="CHEBI:18248"/>
    </ligandPart>
</feature>
<evidence type="ECO:0000256" key="4">
    <source>
        <dbReference type="ARBA" id="ARBA00022617"/>
    </source>
</evidence>
<evidence type="ECO:0000256" key="13">
    <source>
        <dbReference type="ARBA" id="ARBA00048423"/>
    </source>
</evidence>
<dbReference type="InterPro" id="IPR036909">
    <property type="entry name" value="Cyt_c-like_dom_sf"/>
</dbReference>
<dbReference type="Pfam" id="PF21342">
    <property type="entry name" value="SoxA-TsdA_cyt-c"/>
    <property type="match status" value="1"/>
</dbReference>
<dbReference type="PIRSF" id="PIRSF038455">
    <property type="entry name" value="SoxA"/>
    <property type="match status" value="1"/>
</dbReference>
<accession>A0A062VKG0</accession>
<evidence type="ECO:0000256" key="7">
    <source>
        <dbReference type="ARBA" id="ARBA00022729"/>
    </source>
</evidence>
<keyword evidence="8 14" id="KW-0574">Periplasm</keyword>
<dbReference type="PATRIC" id="fig|1280954.3.peg.1568"/>
<name>A0A062VKG0_9PROT</name>
<dbReference type="GO" id="GO:0019417">
    <property type="term" value="P:sulfur oxidation"/>
    <property type="evidence" value="ECO:0007669"/>
    <property type="project" value="InterPro"/>
</dbReference>
<dbReference type="GO" id="GO:0020037">
    <property type="term" value="F:heme binding"/>
    <property type="evidence" value="ECO:0007669"/>
    <property type="project" value="InterPro"/>
</dbReference>
<dbReference type="NCBIfam" id="TIGR04484">
    <property type="entry name" value="thiosulf_SoxA"/>
    <property type="match status" value="1"/>
</dbReference>
<feature type="binding site" description="axial binding residue" evidence="17">
    <location>
        <position position="225"/>
    </location>
    <ligand>
        <name>heme c</name>
        <dbReference type="ChEBI" id="CHEBI:61717"/>
        <label>2</label>
    </ligand>
    <ligandPart>
        <name>Fe</name>
        <dbReference type="ChEBI" id="CHEBI:18248"/>
    </ligandPart>
</feature>
<keyword evidence="20" id="KW-1185">Reference proteome</keyword>
<comment type="similarity">
    <text evidence="11 14">Belongs to the SoxA family.</text>
</comment>
<dbReference type="GO" id="GO:0046872">
    <property type="term" value="F:metal ion binding"/>
    <property type="evidence" value="ECO:0007669"/>
    <property type="project" value="UniProtKB-KW"/>
</dbReference>
<dbReference type="EMBL" id="ARYM01000007">
    <property type="protein sequence ID" value="KCZ99099.1"/>
    <property type="molecule type" value="Genomic_DNA"/>
</dbReference>
<evidence type="ECO:0000256" key="16">
    <source>
        <dbReference type="PIRSR" id="PIRSR038455-2"/>
    </source>
</evidence>
<dbReference type="AlphaFoldDB" id="A0A062VKG0"/>
<keyword evidence="7" id="KW-0732">Signal</keyword>
<feature type="active site" description="Cysteine persulfide intermediate" evidence="15">
    <location>
        <position position="225"/>
    </location>
</feature>
<feature type="binding site" description="covalent" evidence="16">
    <location>
        <position position="180"/>
    </location>
    <ligand>
        <name>heme c</name>
        <dbReference type="ChEBI" id="CHEBI:61717"/>
        <label>2</label>
    </ligand>
</feature>
<evidence type="ECO:0000256" key="12">
    <source>
        <dbReference type="ARBA" id="ARBA00048077"/>
    </source>
</evidence>